<comment type="caution">
    <text evidence="2">The sequence shown here is derived from an EMBL/GenBank/DDBJ whole genome shotgun (WGS) entry which is preliminary data.</text>
</comment>
<evidence type="ECO:0000313" key="3">
    <source>
        <dbReference type="Proteomes" id="UP001177140"/>
    </source>
</evidence>
<keyword evidence="1" id="KW-0812">Transmembrane</keyword>
<keyword evidence="1" id="KW-0472">Membrane</keyword>
<name>A0AA41VBZ8_PAPNU</name>
<dbReference type="EMBL" id="JAJJMA010166445">
    <property type="protein sequence ID" value="MCL7036303.1"/>
    <property type="molecule type" value="Genomic_DNA"/>
</dbReference>
<dbReference type="AlphaFoldDB" id="A0AA41VBZ8"/>
<keyword evidence="1" id="KW-1133">Transmembrane helix</keyword>
<feature type="transmembrane region" description="Helical" evidence="1">
    <location>
        <begin position="84"/>
        <end position="104"/>
    </location>
</feature>
<proteinExistence type="predicted"/>
<evidence type="ECO:0000313" key="2">
    <source>
        <dbReference type="EMBL" id="MCL7036303.1"/>
    </source>
</evidence>
<evidence type="ECO:0000256" key="1">
    <source>
        <dbReference type="SAM" id="Phobius"/>
    </source>
</evidence>
<gene>
    <name evidence="2" type="ORF">MKW94_011780</name>
</gene>
<keyword evidence="3" id="KW-1185">Reference proteome</keyword>
<feature type="non-terminal residue" evidence="2">
    <location>
        <position position="1"/>
    </location>
</feature>
<reference evidence="2" key="1">
    <citation type="submission" date="2022-03" db="EMBL/GenBank/DDBJ databases">
        <title>A functionally conserved STORR gene fusion in Papaver species that diverged 16.8 million years ago.</title>
        <authorList>
            <person name="Catania T."/>
        </authorList>
    </citation>
    <scope>NUCLEOTIDE SEQUENCE</scope>
    <source>
        <strain evidence="2">S-191538</strain>
    </source>
</reference>
<organism evidence="2 3">
    <name type="scientific">Papaver nudicaule</name>
    <name type="common">Iceland poppy</name>
    <dbReference type="NCBI Taxonomy" id="74823"/>
    <lineage>
        <taxon>Eukaryota</taxon>
        <taxon>Viridiplantae</taxon>
        <taxon>Streptophyta</taxon>
        <taxon>Embryophyta</taxon>
        <taxon>Tracheophyta</taxon>
        <taxon>Spermatophyta</taxon>
        <taxon>Magnoliopsida</taxon>
        <taxon>Ranunculales</taxon>
        <taxon>Papaveraceae</taxon>
        <taxon>Papaveroideae</taxon>
        <taxon>Papaver</taxon>
    </lineage>
</organism>
<protein>
    <submittedName>
        <fullName evidence="2">Uncharacterized protein</fullName>
    </submittedName>
</protein>
<sequence>MANRLRGFTKMLSTAKNSTRKEGFCRMYSSSSSGAENGPGNDYLRRYMKEFYGDIDYRTLTHAQKTKIIQKHVNKELTIEAAKGLAAVAVFGVAFNYAVEWWFVR</sequence>
<accession>A0AA41VBZ8</accession>
<dbReference type="Proteomes" id="UP001177140">
    <property type="component" value="Unassembled WGS sequence"/>
</dbReference>